<proteinExistence type="predicted"/>
<name>A0A1Y2H3Z3_9FUNG</name>
<feature type="compositionally biased region" description="Acidic residues" evidence="1">
    <location>
        <begin position="18"/>
        <end position="32"/>
    </location>
</feature>
<evidence type="ECO:0000313" key="3">
    <source>
        <dbReference type="Proteomes" id="UP000193411"/>
    </source>
</evidence>
<feature type="region of interest" description="Disordered" evidence="1">
    <location>
        <begin position="1"/>
        <end position="50"/>
    </location>
</feature>
<accession>A0A1Y2H3Z3</accession>
<keyword evidence="3" id="KW-1185">Reference proteome</keyword>
<gene>
    <name evidence="2" type="ORF">BCR44DRAFT_1151818</name>
</gene>
<evidence type="ECO:0000256" key="1">
    <source>
        <dbReference type="SAM" id="MobiDB-lite"/>
    </source>
</evidence>
<sequence length="230" mass="25398">MEQRQAMAVFVGNSLLVDSDEEEEDEAGENELDVEKHDQVPSSTTANRCAKAANSWNRNPFRTRHCSGSMQRSKRLSSVRNTPKSCPHFCPARPVLPQVKPWGSGAIPLSTPHHPIPLFRACSRHQRYGGAMDSIKRLPCSTAHIRQSRSKRRRASARRPAIHPPRWNRDWIHCASDGQCPLDAAVADGRRGQRIAGKATQDGDFPLAAVADQDEMEAGLCKGGWRSGCG</sequence>
<evidence type="ECO:0000313" key="2">
    <source>
        <dbReference type="EMBL" id="ORZ29235.1"/>
    </source>
</evidence>
<reference evidence="2 3" key="1">
    <citation type="submission" date="2016-07" db="EMBL/GenBank/DDBJ databases">
        <title>Pervasive Adenine N6-methylation of Active Genes in Fungi.</title>
        <authorList>
            <consortium name="DOE Joint Genome Institute"/>
            <person name="Mondo S.J."/>
            <person name="Dannebaum R.O."/>
            <person name="Kuo R.C."/>
            <person name="Labutti K."/>
            <person name="Haridas S."/>
            <person name="Kuo A."/>
            <person name="Salamov A."/>
            <person name="Ahrendt S.R."/>
            <person name="Lipzen A."/>
            <person name="Sullivan W."/>
            <person name="Andreopoulos W.B."/>
            <person name="Clum A."/>
            <person name="Lindquist E."/>
            <person name="Daum C."/>
            <person name="Ramamoorthy G.K."/>
            <person name="Gryganskyi A."/>
            <person name="Culley D."/>
            <person name="Magnuson J.K."/>
            <person name="James T.Y."/>
            <person name="O'Malley M.A."/>
            <person name="Stajich J.E."/>
            <person name="Spatafora J.W."/>
            <person name="Visel A."/>
            <person name="Grigoriev I.V."/>
        </authorList>
    </citation>
    <scope>NUCLEOTIDE SEQUENCE [LARGE SCALE GENOMIC DNA]</scope>
    <source>
        <strain evidence="2 3">PL171</strain>
    </source>
</reference>
<comment type="caution">
    <text evidence="2">The sequence shown here is derived from an EMBL/GenBank/DDBJ whole genome shotgun (WGS) entry which is preliminary data.</text>
</comment>
<dbReference type="Proteomes" id="UP000193411">
    <property type="component" value="Unassembled WGS sequence"/>
</dbReference>
<dbReference type="AlphaFoldDB" id="A0A1Y2H3Z3"/>
<protein>
    <submittedName>
        <fullName evidence="2">Uncharacterized protein</fullName>
    </submittedName>
</protein>
<organism evidence="2 3">
    <name type="scientific">Catenaria anguillulae PL171</name>
    <dbReference type="NCBI Taxonomy" id="765915"/>
    <lineage>
        <taxon>Eukaryota</taxon>
        <taxon>Fungi</taxon>
        <taxon>Fungi incertae sedis</taxon>
        <taxon>Blastocladiomycota</taxon>
        <taxon>Blastocladiomycetes</taxon>
        <taxon>Blastocladiales</taxon>
        <taxon>Catenariaceae</taxon>
        <taxon>Catenaria</taxon>
    </lineage>
</organism>
<dbReference type="EMBL" id="MCFL01000275">
    <property type="protein sequence ID" value="ORZ29235.1"/>
    <property type="molecule type" value="Genomic_DNA"/>
</dbReference>